<evidence type="ECO:0000313" key="3">
    <source>
        <dbReference type="Proteomes" id="UP000013307"/>
    </source>
</evidence>
<evidence type="ECO:0000256" key="1">
    <source>
        <dbReference type="SAM" id="Phobius"/>
    </source>
</evidence>
<proteinExistence type="predicted"/>
<reference evidence="2 3" key="1">
    <citation type="journal article" date="2013" name="Genome Announc.">
        <title>Complete Genome Sequence of the Thermophilic and Facultatively Chemolithoautotrophic Sulfate Reducer Archaeoglobus sulfaticallidus Strain PM70-1T.</title>
        <authorList>
            <person name="Stokke R."/>
            <person name="Hocking W.P."/>
            <person name="Steinsbu B.O."/>
            <person name="Steen I.H."/>
        </authorList>
    </citation>
    <scope>NUCLEOTIDE SEQUENCE [LARGE SCALE GENOMIC DNA]</scope>
    <source>
        <strain evidence="2">PM70-1</strain>
    </source>
</reference>
<feature type="transmembrane region" description="Helical" evidence="1">
    <location>
        <begin position="71"/>
        <end position="91"/>
    </location>
</feature>
<feature type="transmembrane region" description="Helical" evidence="1">
    <location>
        <begin position="309"/>
        <end position="328"/>
    </location>
</feature>
<dbReference type="eggNOG" id="arCOG07070">
    <property type="taxonomic scope" value="Archaea"/>
</dbReference>
<sequence>MEARYHMVIAFTLAVLLVGFGVLLSPPFKDLRKSIGLPEDLPGSRYANGVAEIINPDIDQAELYLTRIAHIYHAVFAVLIYATIAALVKIYRMETDILLLMLTGVLMVVAGSIVYAYIDHTFFWHGLFIAGLAVIFSSALLLLFRFKPSEKLDWAVLVAGLLLLGGAVIGGWVGSSFIDSNLAHEFLIAKIQSRFNPDLAEESTVWRAMTGHLHAMVALSLALAFVVAVKAVGVRQSRLTQMAVYAVIFGETVMALASYSVWFAGKIAHLIITPAALALIFGTLMLSFRTERPEAASPKGALSWGLRLGNLWVWAFVAVPGAIVAISLRKPKFFNPEFRAESWDWAELAYNIGHWHILLAIWGVTLLLVYLAIVSKSRFAAIAGWTATIGMLGSIAAVNLYMLANPPLPYVPNPYDNFWLQYFVEPSMAIMSLGVAASYFVFLKDALKGDT</sequence>
<dbReference type="EMBL" id="CP005290">
    <property type="protein sequence ID" value="AGK61891.1"/>
    <property type="molecule type" value="Genomic_DNA"/>
</dbReference>
<dbReference type="AlphaFoldDB" id="N0BMN6"/>
<feature type="transmembrane region" description="Helical" evidence="1">
    <location>
        <begin position="124"/>
        <end position="144"/>
    </location>
</feature>
<dbReference type="OrthoDB" id="371817at2157"/>
<organism evidence="2 3">
    <name type="scientific">Archaeoglobus sulfaticallidus PM70-1</name>
    <dbReference type="NCBI Taxonomy" id="387631"/>
    <lineage>
        <taxon>Archaea</taxon>
        <taxon>Methanobacteriati</taxon>
        <taxon>Methanobacteriota</taxon>
        <taxon>Archaeoglobi</taxon>
        <taxon>Archaeoglobales</taxon>
        <taxon>Archaeoglobaceae</taxon>
        <taxon>Archaeoglobus</taxon>
    </lineage>
</organism>
<keyword evidence="1" id="KW-0472">Membrane</keyword>
<accession>N0BMN6</accession>
<dbReference type="KEGG" id="ast:Asulf_01925"/>
<dbReference type="HOGENOM" id="CLU_592671_0_0_2"/>
<keyword evidence="1" id="KW-0812">Transmembrane</keyword>
<keyword evidence="1" id="KW-1133">Transmembrane helix</keyword>
<dbReference type="RefSeq" id="WP_015591487.1">
    <property type="nucleotide sequence ID" value="NC_021169.1"/>
</dbReference>
<feature type="transmembrane region" description="Helical" evidence="1">
    <location>
        <begin position="213"/>
        <end position="232"/>
    </location>
</feature>
<dbReference type="GeneID" id="15393559"/>
<feature type="transmembrane region" description="Helical" evidence="1">
    <location>
        <begin position="422"/>
        <end position="442"/>
    </location>
</feature>
<feature type="transmembrane region" description="Helical" evidence="1">
    <location>
        <begin position="156"/>
        <end position="178"/>
    </location>
</feature>
<name>N0BMN6_9EURY</name>
<protein>
    <submittedName>
        <fullName evidence="2">Uncharacterized protein</fullName>
    </submittedName>
</protein>
<feature type="transmembrane region" description="Helical" evidence="1">
    <location>
        <begin position="98"/>
        <end position="118"/>
    </location>
</feature>
<dbReference type="Proteomes" id="UP000013307">
    <property type="component" value="Chromosome"/>
</dbReference>
<feature type="transmembrane region" description="Helical" evidence="1">
    <location>
        <begin position="268"/>
        <end position="288"/>
    </location>
</feature>
<feature type="transmembrane region" description="Helical" evidence="1">
    <location>
        <begin position="379"/>
        <end position="402"/>
    </location>
</feature>
<feature type="transmembrane region" description="Helical" evidence="1">
    <location>
        <begin position="244"/>
        <end position="262"/>
    </location>
</feature>
<gene>
    <name evidence="2" type="ORF">Asulf_01925</name>
</gene>
<keyword evidence="3" id="KW-1185">Reference proteome</keyword>
<evidence type="ECO:0000313" key="2">
    <source>
        <dbReference type="EMBL" id="AGK61891.1"/>
    </source>
</evidence>
<feature type="transmembrane region" description="Helical" evidence="1">
    <location>
        <begin position="348"/>
        <end position="372"/>
    </location>
</feature>